<name>A0A699JXG7_TANCI</name>
<protein>
    <submittedName>
        <fullName evidence="2">MAK10-like protein</fullName>
    </submittedName>
</protein>
<accession>A0A699JXG7</accession>
<comment type="caution">
    <text evidence="2">The sequence shown here is derived from an EMBL/GenBank/DDBJ whole genome shotgun (WGS) entry which is preliminary data.</text>
</comment>
<feature type="region of interest" description="Disordered" evidence="1">
    <location>
        <begin position="67"/>
        <end position="121"/>
    </location>
</feature>
<feature type="compositionally biased region" description="Acidic residues" evidence="1">
    <location>
        <begin position="84"/>
        <end position="103"/>
    </location>
</feature>
<gene>
    <name evidence="2" type="ORF">Tci_632043</name>
</gene>
<reference evidence="2" key="1">
    <citation type="journal article" date="2019" name="Sci. Rep.">
        <title>Draft genome of Tanacetum cinerariifolium, the natural source of mosquito coil.</title>
        <authorList>
            <person name="Yamashiro T."/>
            <person name="Shiraishi A."/>
            <person name="Satake H."/>
            <person name="Nakayama K."/>
        </authorList>
    </citation>
    <scope>NUCLEOTIDE SEQUENCE</scope>
</reference>
<evidence type="ECO:0000313" key="2">
    <source>
        <dbReference type="EMBL" id="GFA60071.1"/>
    </source>
</evidence>
<sequence>MEAHFSPKQPIQVNKVTSSCKIYSGPHDTQYCMENLEQAFVDYASSRIDEVGEEEIMEPSLTKDRDRNIRVKKEEGAEKRREEFDEDIKDEETKEETEEEEEYEPKYFYIPPTTEELSYHE</sequence>
<proteinExistence type="predicted"/>
<dbReference type="EMBL" id="BKCJ010452931">
    <property type="protein sequence ID" value="GFA60071.1"/>
    <property type="molecule type" value="Genomic_DNA"/>
</dbReference>
<feature type="compositionally biased region" description="Basic and acidic residues" evidence="1">
    <location>
        <begin position="67"/>
        <end position="83"/>
    </location>
</feature>
<evidence type="ECO:0000256" key="1">
    <source>
        <dbReference type="SAM" id="MobiDB-lite"/>
    </source>
</evidence>
<organism evidence="2">
    <name type="scientific">Tanacetum cinerariifolium</name>
    <name type="common">Dalmatian daisy</name>
    <name type="synonym">Chrysanthemum cinerariifolium</name>
    <dbReference type="NCBI Taxonomy" id="118510"/>
    <lineage>
        <taxon>Eukaryota</taxon>
        <taxon>Viridiplantae</taxon>
        <taxon>Streptophyta</taxon>
        <taxon>Embryophyta</taxon>
        <taxon>Tracheophyta</taxon>
        <taxon>Spermatophyta</taxon>
        <taxon>Magnoliopsida</taxon>
        <taxon>eudicotyledons</taxon>
        <taxon>Gunneridae</taxon>
        <taxon>Pentapetalae</taxon>
        <taxon>asterids</taxon>
        <taxon>campanulids</taxon>
        <taxon>Asterales</taxon>
        <taxon>Asteraceae</taxon>
        <taxon>Asteroideae</taxon>
        <taxon>Anthemideae</taxon>
        <taxon>Anthemidinae</taxon>
        <taxon>Tanacetum</taxon>
    </lineage>
</organism>
<dbReference type="AlphaFoldDB" id="A0A699JXG7"/>